<dbReference type="Proteomes" id="UP001501736">
    <property type="component" value="Unassembled WGS sequence"/>
</dbReference>
<proteinExistence type="predicted"/>
<feature type="compositionally biased region" description="Polar residues" evidence="1">
    <location>
        <begin position="177"/>
        <end position="192"/>
    </location>
</feature>
<organism evidence="2 3">
    <name type="scientific">Nesterenkonia halobia</name>
    <dbReference type="NCBI Taxonomy" id="37922"/>
    <lineage>
        <taxon>Bacteria</taxon>
        <taxon>Bacillati</taxon>
        <taxon>Actinomycetota</taxon>
        <taxon>Actinomycetes</taxon>
        <taxon>Micrococcales</taxon>
        <taxon>Micrococcaceae</taxon>
        <taxon>Nesterenkonia</taxon>
    </lineage>
</organism>
<name>A0ABP6R5I6_9MICC</name>
<gene>
    <name evidence="2" type="ORF">GCM10020260_00100</name>
</gene>
<feature type="compositionally biased region" description="Basic and acidic residues" evidence="1">
    <location>
        <begin position="209"/>
        <end position="222"/>
    </location>
</feature>
<feature type="compositionally biased region" description="Low complexity" evidence="1">
    <location>
        <begin position="157"/>
        <end position="170"/>
    </location>
</feature>
<protein>
    <submittedName>
        <fullName evidence="2">Uncharacterized protein</fullName>
    </submittedName>
</protein>
<keyword evidence="3" id="KW-1185">Reference proteome</keyword>
<sequence>MTETTHAHADADEGTIEFALDAQVTIIDANGVRIQRESINQAIRTIRRRLRKDQPQLVGLANSVTAPDDDVFAAEWWLIGAEGTHSITNPPSQEPDYELAFHGWTLAAPGSDPQSVRREAIGRILIKAAAQTGRPARLTGDLLGLNTEPVEPNAERPQSSVSEQPPSQSPDARPGDSVTSDRGPTPVESTVADQPAAQHAPSAGSPEPRAVDEVERDAEALHRAPASDSQPGSEVTPAAEPAAGTQLDLTDRQAEDAAPAHRAELVAATEHVQDPDLLLFPAPSPGISDSELAVTNDMAHAPMLLEPATAPDTLADDLLGLAPTEESPETVDETDGRPTRSQEFAAQVKSAAAEQARRTRSAVENHPRRVKATAVAAGGLLVVGLIGGGTFLAASTGDQPDQPAGVTSAPAADTSAERIDSDYTMSLWSLPPSKTQKLSVFAAGVVSVNDGRLILRDSLSADIITKVALDSPVQWTAEARFGDTDAVTVRTENRVHLITETGETADWKISDGQTVSVLGTRPLLRGDDTTEVLTPTDGAQQVEGNPSLYTAAADEQFFLQIAAGEPRVVAVPYADDARSEDVTLTVPSDRAEFVKHLSVGHGLALALWRVGDQNYYGVHSLETGESTAFLPASTSAGDAPRWQFGRGLDLAVIERYAIKLSDGTLAATAPEGETLTTALGPAAISEDDAGARHVLIDGTAYQQDDRIIGFSGNGTVWVREPDGSVTALSKQGGKS</sequence>
<evidence type="ECO:0000256" key="1">
    <source>
        <dbReference type="SAM" id="MobiDB-lite"/>
    </source>
</evidence>
<feature type="region of interest" description="Disordered" evidence="1">
    <location>
        <begin position="396"/>
        <end position="415"/>
    </location>
</feature>
<feature type="region of interest" description="Disordered" evidence="1">
    <location>
        <begin position="137"/>
        <end position="243"/>
    </location>
</feature>
<comment type="caution">
    <text evidence="2">The sequence shown here is derived from an EMBL/GenBank/DDBJ whole genome shotgun (WGS) entry which is preliminary data.</text>
</comment>
<evidence type="ECO:0000313" key="2">
    <source>
        <dbReference type="EMBL" id="GAA3278240.1"/>
    </source>
</evidence>
<dbReference type="RefSeq" id="WP_344717141.1">
    <property type="nucleotide sequence ID" value="NZ_BAAAYG010000001.1"/>
</dbReference>
<dbReference type="EMBL" id="BAAAYG010000001">
    <property type="protein sequence ID" value="GAA3278240.1"/>
    <property type="molecule type" value="Genomic_DNA"/>
</dbReference>
<evidence type="ECO:0000313" key="3">
    <source>
        <dbReference type="Proteomes" id="UP001501736"/>
    </source>
</evidence>
<reference evidence="3" key="1">
    <citation type="journal article" date="2019" name="Int. J. Syst. Evol. Microbiol.">
        <title>The Global Catalogue of Microorganisms (GCM) 10K type strain sequencing project: providing services to taxonomists for standard genome sequencing and annotation.</title>
        <authorList>
            <consortium name="The Broad Institute Genomics Platform"/>
            <consortium name="The Broad Institute Genome Sequencing Center for Infectious Disease"/>
            <person name="Wu L."/>
            <person name="Ma J."/>
        </authorList>
    </citation>
    <scope>NUCLEOTIDE SEQUENCE [LARGE SCALE GENOMIC DNA]</scope>
    <source>
        <strain evidence="3">JCM 11483</strain>
    </source>
</reference>
<accession>A0ABP6R5I6</accession>